<dbReference type="EMBL" id="JABBJJ010000229">
    <property type="protein sequence ID" value="NMO20189.1"/>
    <property type="molecule type" value="Genomic_DNA"/>
</dbReference>
<evidence type="ECO:0000313" key="2">
    <source>
        <dbReference type="Proteomes" id="UP000518300"/>
    </source>
</evidence>
<name>A0A848LR84_9BACT</name>
<accession>A0A848LR84</accession>
<dbReference type="Proteomes" id="UP000518300">
    <property type="component" value="Unassembled WGS sequence"/>
</dbReference>
<evidence type="ECO:0000313" key="1">
    <source>
        <dbReference type="EMBL" id="NMO20189.1"/>
    </source>
</evidence>
<organism evidence="1 2">
    <name type="scientific">Pyxidicoccus fallax</name>
    <dbReference type="NCBI Taxonomy" id="394095"/>
    <lineage>
        <taxon>Bacteria</taxon>
        <taxon>Pseudomonadati</taxon>
        <taxon>Myxococcota</taxon>
        <taxon>Myxococcia</taxon>
        <taxon>Myxococcales</taxon>
        <taxon>Cystobacterineae</taxon>
        <taxon>Myxococcaceae</taxon>
        <taxon>Pyxidicoccus</taxon>
    </lineage>
</organism>
<dbReference type="AlphaFoldDB" id="A0A848LR84"/>
<keyword evidence="2" id="KW-1185">Reference proteome</keyword>
<comment type="caution">
    <text evidence="1">The sequence shown here is derived from an EMBL/GenBank/DDBJ whole genome shotgun (WGS) entry which is preliminary data.</text>
</comment>
<proteinExistence type="predicted"/>
<gene>
    <name evidence="1" type="ORF">HG543_35820</name>
</gene>
<reference evidence="1 2" key="1">
    <citation type="submission" date="2020-04" db="EMBL/GenBank/DDBJ databases">
        <title>Draft genome of Pyxidicoccus fallax type strain.</title>
        <authorList>
            <person name="Whitworth D.E."/>
        </authorList>
    </citation>
    <scope>NUCLEOTIDE SEQUENCE [LARGE SCALE GENOMIC DNA]</scope>
    <source>
        <strain evidence="1 2">DSM 14698</strain>
    </source>
</reference>
<sequence length="132" mass="14491">MLPACSVMGMPPPALALAAPAPLRRADPVRVAMERLARSLPARTDSAVLVDLLEDDLREGLDALGDVEAHFTDLLDTLRAEDLSPVELLEVGEDLRVLQRLDYLHHLIVQLRKRLAQAASLKQQAQAATRSR</sequence>
<protein>
    <submittedName>
        <fullName evidence="1">Uncharacterized protein</fullName>
    </submittedName>
</protein>